<dbReference type="SMART" id="SM00173">
    <property type="entry name" value="RAS"/>
    <property type="match status" value="1"/>
</dbReference>
<dbReference type="SUPFAM" id="SSF52540">
    <property type="entry name" value="P-loop containing nucleoside triphosphate hydrolases"/>
    <property type="match status" value="1"/>
</dbReference>
<gene>
    <name evidence="2" type="ORF">BSTOLATCC_MIC29780</name>
</gene>
<organism evidence="2 3">
    <name type="scientific">Blepharisma stoltei</name>
    <dbReference type="NCBI Taxonomy" id="1481888"/>
    <lineage>
        <taxon>Eukaryota</taxon>
        <taxon>Sar</taxon>
        <taxon>Alveolata</taxon>
        <taxon>Ciliophora</taxon>
        <taxon>Postciliodesmatophora</taxon>
        <taxon>Heterotrichea</taxon>
        <taxon>Heterotrichida</taxon>
        <taxon>Blepharismidae</taxon>
        <taxon>Blepharisma</taxon>
    </lineage>
</organism>
<dbReference type="PROSITE" id="PS51419">
    <property type="entry name" value="RAB"/>
    <property type="match status" value="1"/>
</dbReference>
<dbReference type="Pfam" id="PF00071">
    <property type="entry name" value="Ras"/>
    <property type="match status" value="1"/>
</dbReference>
<accession>A0AAU9J7Y4</accession>
<evidence type="ECO:0000313" key="3">
    <source>
        <dbReference type="Proteomes" id="UP001162131"/>
    </source>
</evidence>
<dbReference type="GO" id="GO:0005525">
    <property type="term" value="F:GTP binding"/>
    <property type="evidence" value="ECO:0007669"/>
    <property type="project" value="InterPro"/>
</dbReference>
<dbReference type="Proteomes" id="UP001162131">
    <property type="component" value="Unassembled WGS sequence"/>
</dbReference>
<dbReference type="InterPro" id="IPR001806">
    <property type="entry name" value="Small_GTPase"/>
</dbReference>
<dbReference type="AlphaFoldDB" id="A0AAU9J7Y4"/>
<evidence type="ECO:0000256" key="1">
    <source>
        <dbReference type="ARBA" id="ARBA00006270"/>
    </source>
</evidence>
<sequence length="167" mass="19555">MRWENKFREEHQKTRGIELGTKIININEEQINFILWDTYSDERLIQITRACFRGTAAAFIIYDVTRRESFEHLDYWVYEISTYGPKDAVAVLIGNKVDIEEERKVLFEEGQKFANDHQMIYFETSAKTGLNIENLINFVSAEILTKIRNGQIDIEADSNGIKLSRLK</sequence>
<dbReference type="InterPro" id="IPR050209">
    <property type="entry name" value="Rab_GTPases_membrane_traffic"/>
</dbReference>
<dbReference type="PRINTS" id="PR00449">
    <property type="entry name" value="RASTRNSFRMNG"/>
</dbReference>
<reference evidence="2" key="1">
    <citation type="submission" date="2021-09" db="EMBL/GenBank/DDBJ databases">
        <authorList>
            <consortium name="AG Swart"/>
            <person name="Singh M."/>
            <person name="Singh A."/>
            <person name="Seah K."/>
            <person name="Emmerich C."/>
        </authorList>
    </citation>
    <scope>NUCLEOTIDE SEQUENCE</scope>
    <source>
        <strain evidence="2">ATCC30299</strain>
    </source>
</reference>
<dbReference type="Gene3D" id="3.40.50.300">
    <property type="entry name" value="P-loop containing nucleotide triphosphate hydrolases"/>
    <property type="match status" value="1"/>
</dbReference>
<dbReference type="PANTHER" id="PTHR47979">
    <property type="entry name" value="DRAB11-RELATED"/>
    <property type="match status" value="1"/>
</dbReference>
<dbReference type="InterPro" id="IPR027417">
    <property type="entry name" value="P-loop_NTPase"/>
</dbReference>
<name>A0AAU9J7Y4_9CILI</name>
<dbReference type="EMBL" id="CAJZBQ010000029">
    <property type="protein sequence ID" value="CAG9321874.1"/>
    <property type="molecule type" value="Genomic_DNA"/>
</dbReference>
<dbReference type="GO" id="GO:0003924">
    <property type="term" value="F:GTPase activity"/>
    <property type="evidence" value="ECO:0007669"/>
    <property type="project" value="InterPro"/>
</dbReference>
<comment type="caution">
    <text evidence="2">The sequence shown here is derived from an EMBL/GenBank/DDBJ whole genome shotgun (WGS) entry which is preliminary data.</text>
</comment>
<dbReference type="FunFam" id="3.40.50.300:FF:001447">
    <property type="entry name" value="Ras-related protein Rab-1B"/>
    <property type="match status" value="1"/>
</dbReference>
<dbReference type="NCBIfam" id="TIGR00231">
    <property type="entry name" value="small_GTP"/>
    <property type="match status" value="1"/>
</dbReference>
<dbReference type="PROSITE" id="PS51421">
    <property type="entry name" value="RAS"/>
    <property type="match status" value="1"/>
</dbReference>
<proteinExistence type="inferred from homology"/>
<protein>
    <submittedName>
        <fullName evidence="2">Uncharacterized protein</fullName>
    </submittedName>
</protein>
<dbReference type="InterPro" id="IPR005225">
    <property type="entry name" value="Small_GTP-bd"/>
</dbReference>
<dbReference type="SMART" id="SM00175">
    <property type="entry name" value="RAB"/>
    <property type="match status" value="1"/>
</dbReference>
<keyword evidence="3" id="KW-1185">Reference proteome</keyword>
<comment type="similarity">
    <text evidence="1">Belongs to the small GTPase superfamily. Rab family.</text>
</comment>
<dbReference type="CDD" id="cd00154">
    <property type="entry name" value="Rab"/>
    <property type="match status" value="1"/>
</dbReference>
<evidence type="ECO:0000313" key="2">
    <source>
        <dbReference type="EMBL" id="CAG9321874.1"/>
    </source>
</evidence>